<dbReference type="KEGG" id="hjo:AY555_00550"/>
<dbReference type="STRING" id="1549855.AY555_00550"/>
<evidence type="ECO:0000313" key="1">
    <source>
        <dbReference type="EMBL" id="AMW33909.1"/>
    </source>
</evidence>
<dbReference type="EMBL" id="CP014525">
    <property type="protein sequence ID" value="AMW33909.1"/>
    <property type="molecule type" value="Genomic_DNA"/>
</dbReference>
<organism evidence="1 2">
    <name type="scientific">Haematospirillum jordaniae</name>
    <dbReference type="NCBI Taxonomy" id="1549855"/>
    <lineage>
        <taxon>Bacteria</taxon>
        <taxon>Pseudomonadati</taxon>
        <taxon>Pseudomonadota</taxon>
        <taxon>Alphaproteobacteria</taxon>
        <taxon>Rhodospirillales</taxon>
        <taxon>Novispirillaceae</taxon>
        <taxon>Haematospirillum</taxon>
    </lineage>
</organism>
<dbReference type="RefSeq" id="WP_066132024.1">
    <property type="nucleotide sequence ID" value="NZ_CP014525.1"/>
</dbReference>
<protein>
    <submittedName>
        <fullName evidence="1">Uncharacterized protein</fullName>
    </submittedName>
</protein>
<keyword evidence="2" id="KW-1185">Reference proteome</keyword>
<dbReference type="OrthoDB" id="7362049at2"/>
<dbReference type="AlphaFoldDB" id="A0A143DBE7"/>
<sequence length="113" mass="12434">MNALIPRCLVVMAVLMSSGCEILPKPGYVGLGYIGTDRTPLDRLSGWMSGQDCSSARAARGGHWCQPVYENRPENPDLYCYRSIGTVDCYHTQSPNPHDHLVGNVPGGLQRTW</sequence>
<name>A0A143DBE7_9PROT</name>
<reference evidence="1 2" key="1">
    <citation type="submission" date="2016-02" db="EMBL/GenBank/DDBJ databases">
        <title>Complete Genome of H5569, the type strain of the newly described species Haematospirillium jordaniae.</title>
        <authorList>
            <person name="Nicholson A.C."/>
            <person name="Humrighouse B.W."/>
            <person name="Loparov V."/>
            <person name="McQuiston J.R."/>
        </authorList>
    </citation>
    <scope>NUCLEOTIDE SEQUENCE [LARGE SCALE GENOMIC DNA]</scope>
    <source>
        <strain evidence="1 2">H5569</strain>
    </source>
</reference>
<gene>
    <name evidence="1" type="ORF">AY555_00550</name>
</gene>
<dbReference type="PROSITE" id="PS51257">
    <property type="entry name" value="PROKAR_LIPOPROTEIN"/>
    <property type="match status" value="1"/>
</dbReference>
<evidence type="ECO:0000313" key="2">
    <source>
        <dbReference type="Proteomes" id="UP000076066"/>
    </source>
</evidence>
<accession>A0A143DBE7</accession>
<dbReference type="GeneID" id="53315651"/>
<proteinExistence type="predicted"/>
<dbReference type="Proteomes" id="UP000076066">
    <property type="component" value="Chromosome"/>
</dbReference>